<protein>
    <submittedName>
        <fullName evidence="1">Uncharacterized protein</fullName>
    </submittedName>
</protein>
<organism evidence="1 2">
    <name type="scientific">Arabidopsis thaliana</name>
    <name type="common">Mouse-ear cress</name>
    <dbReference type="NCBI Taxonomy" id="3702"/>
    <lineage>
        <taxon>Eukaryota</taxon>
        <taxon>Viridiplantae</taxon>
        <taxon>Streptophyta</taxon>
        <taxon>Embryophyta</taxon>
        <taxon>Tracheophyta</taxon>
        <taxon>Spermatophyta</taxon>
        <taxon>Magnoliopsida</taxon>
        <taxon>eudicotyledons</taxon>
        <taxon>Gunneridae</taxon>
        <taxon>Pentapetalae</taxon>
        <taxon>rosids</taxon>
        <taxon>malvids</taxon>
        <taxon>Brassicales</taxon>
        <taxon>Brassicaceae</taxon>
        <taxon>Camelineae</taxon>
        <taxon>Arabidopsis</taxon>
    </lineage>
</organism>
<reference evidence="2" key="1">
    <citation type="journal article" date="2016" name="Proc. Natl. Acad. Sci. U.S.A.">
        <title>Chromosome-level assembly of Arabidopsis thaliana Ler reveals the extent of translocation and inversion polymorphisms.</title>
        <authorList>
            <person name="Zapata L."/>
            <person name="Ding J."/>
            <person name="Willing E.M."/>
            <person name="Hartwig B."/>
            <person name="Bezdan D."/>
            <person name="Jiao W.B."/>
            <person name="Patel V."/>
            <person name="Velikkakam James G."/>
            <person name="Koornneef M."/>
            <person name="Ossowski S."/>
            <person name="Schneeberger K."/>
        </authorList>
    </citation>
    <scope>NUCLEOTIDE SEQUENCE [LARGE SCALE GENOMIC DNA]</scope>
    <source>
        <strain evidence="2">cv. Landsberg erecta</strain>
    </source>
</reference>
<accession>A0A178UQJ3</accession>
<comment type="caution">
    <text evidence="1">The sequence shown here is derived from an EMBL/GenBank/DDBJ whole genome shotgun (WGS) entry which is preliminary data.</text>
</comment>
<dbReference type="AlphaFoldDB" id="A0A178UQJ3"/>
<name>A0A178UQJ3_ARATH</name>
<evidence type="ECO:0000313" key="1">
    <source>
        <dbReference type="EMBL" id="OAO96316.1"/>
    </source>
</evidence>
<evidence type="ECO:0000313" key="2">
    <source>
        <dbReference type="Proteomes" id="UP000078284"/>
    </source>
</evidence>
<proteinExistence type="predicted"/>
<sequence>MFLDFYHGMPNNWVFSGSYHIPVSLDFKWIEIRSERMDEVWISGRSEKINEVRHCVFKPFSTEVNKWEPHQFSSPDFMEKAVSVMRCLKINELVRKKMS</sequence>
<dbReference type="Proteomes" id="UP000078284">
    <property type="component" value="Chromosome 5"/>
</dbReference>
<gene>
    <name evidence="1" type="ordered locus">AXX17_At5g30770</name>
</gene>
<dbReference type="EMBL" id="LUHQ01000005">
    <property type="protein sequence ID" value="OAO96316.1"/>
    <property type="molecule type" value="Genomic_DNA"/>
</dbReference>